<comment type="catalytic activity">
    <reaction evidence="8">
        <text>a primary alcohol + NAD(+) = an aldehyde + NADH + H(+)</text>
        <dbReference type="Rhea" id="RHEA:10736"/>
        <dbReference type="ChEBI" id="CHEBI:15378"/>
        <dbReference type="ChEBI" id="CHEBI:15734"/>
        <dbReference type="ChEBI" id="CHEBI:17478"/>
        <dbReference type="ChEBI" id="CHEBI:57540"/>
        <dbReference type="ChEBI" id="CHEBI:57945"/>
        <dbReference type="EC" id="1.1.1.1"/>
    </reaction>
</comment>
<dbReference type="EC" id="1.1.1.1" evidence="3"/>
<keyword evidence="4 9" id="KW-0479">Metal-binding</keyword>
<evidence type="ECO:0000256" key="1">
    <source>
        <dbReference type="ARBA" id="ARBA00001947"/>
    </source>
</evidence>
<evidence type="ECO:0000313" key="14">
    <source>
        <dbReference type="Proteomes" id="UP000186108"/>
    </source>
</evidence>
<gene>
    <name evidence="12" type="ORF">O4328_17210</name>
    <name evidence="13" type="ORF">Q5707_08125</name>
    <name evidence="11" type="ORF">R1CP_07770</name>
</gene>
<evidence type="ECO:0000256" key="6">
    <source>
        <dbReference type="ARBA" id="ARBA00023002"/>
    </source>
</evidence>
<dbReference type="AlphaFoldDB" id="A0A1B1K0Y6"/>
<evidence type="ECO:0000256" key="9">
    <source>
        <dbReference type="RuleBase" id="RU361277"/>
    </source>
</evidence>
<dbReference type="PROSITE" id="PS00059">
    <property type="entry name" value="ADH_ZINC"/>
    <property type="match status" value="1"/>
</dbReference>
<keyword evidence="5 9" id="KW-0862">Zinc</keyword>
<sequence>MRAIQYRTIGREPELVDIPTPEPGPGQVLLQVTAAGVCHSDAFLMGLPREQYTFGLPLTLGHEGAGRVAAVGAGVDDGLLGVNALVYGPWGCGQCWHCAQGMENYCSRAADLGIVPPGLGAPGAIAEYMIVDSPRHLVPIGELDPVTTVPLTDAGLTPYHAITRSLGKLRAGSSAVVIGAGGLGHVAIQLLRHLSPARVIALDVSEDKLELARSVGAHEVLRSDAGAAEGVRRFTGPAGAALVLDFVGMQPTLDLSMAVAGVGSDVAIVGLGDGQAAAQVGFFRGAYETNVAVPYWGARHELIELVDLARQGVLDIAVERFDLDDGVEAYRRLLAGTLRGRAVIVP</sequence>
<dbReference type="GO" id="GO:0004022">
    <property type="term" value="F:alcohol dehydrogenase (NAD+) activity"/>
    <property type="evidence" value="ECO:0007669"/>
    <property type="project" value="UniProtKB-EC"/>
</dbReference>
<comment type="catalytic activity">
    <reaction evidence="7">
        <text>a secondary alcohol + NAD(+) = a ketone + NADH + H(+)</text>
        <dbReference type="Rhea" id="RHEA:10740"/>
        <dbReference type="ChEBI" id="CHEBI:15378"/>
        <dbReference type="ChEBI" id="CHEBI:17087"/>
        <dbReference type="ChEBI" id="CHEBI:35681"/>
        <dbReference type="ChEBI" id="CHEBI:57540"/>
        <dbReference type="ChEBI" id="CHEBI:57945"/>
        <dbReference type="EC" id="1.1.1.1"/>
    </reaction>
</comment>
<comment type="cofactor">
    <cofactor evidence="1 9">
        <name>Zn(2+)</name>
        <dbReference type="ChEBI" id="CHEBI:29105"/>
    </cofactor>
</comment>
<dbReference type="PATRIC" id="fig|37919.13.peg.1587"/>
<evidence type="ECO:0000256" key="4">
    <source>
        <dbReference type="ARBA" id="ARBA00022723"/>
    </source>
</evidence>
<comment type="similarity">
    <text evidence="2 9">Belongs to the zinc-containing alcohol dehydrogenase family.</text>
</comment>
<dbReference type="Proteomes" id="UP001066327">
    <property type="component" value="Unassembled WGS sequence"/>
</dbReference>
<dbReference type="Gene3D" id="3.40.50.720">
    <property type="entry name" value="NAD(P)-binding Rossmann-like Domain"/>
    <property type="match status" value="1"/>
</dbReference>
<dbReference type="Pfam" id="PF00107">
    <property type="entry name" value="ADH_zinc_N"/>
    <property type="match status" value="1"/>
</dbReference>
<dbReference type="Pfam" id="PF08240">
    <property type="entry name" value="ADH_N"/>
    <property type="match status" value="1"/>
</dbReference>
<evidence type="ECO:0000256" key="2">
    <source>
        <dbReference type="ARBA" id="ARBA00008072"/>
    </source>
</evidence>
<reference evidence="12" key="2">
    <citation type="submission" date="2022-12" db="EMBL/GenBank/DDBJ databases">
        <authorList>
            <person name="Krivoruchko A.V."/>
            <person name="Elkin A."/>
        </authorList>
    </citation>
    <scope>NUCLEOTIDE SEQUENCE</scope>
    <source>
        <strain evidence="12">IEGM 249</strain>
    </source>
</reference>
<dbReference type="PANTHER" id="PTHR42940:SF8">
    <property type="entry name" value="VACUOLAR PROTEIN SORTING-ASSOCIATED PROTEIN 11"/>
    <property type="match status" value="1"/>
</dbReference>
<accession>A0A1B1K0Y6</accession>
<dbReference type="Proteomes" id="UP001231166">
    <property type="component" value="Chromosome"/>
</dbReference>
<feature type="domain" description="Enoyl reductase (ER)" evidence="10">
    <location>
        <begin position="10"/>
        <end position="344"/>
    </location>
</feature>
<keyword evidence="6" id="KW-0560">Oxidoreductase</keyword>
<name>A0A1B1K0Y6_RHOOP</name>
<evidence type="ECO:0000313" key="15">
    <source>
        <dbReference type="Proteomes" id="UP001066327"/>
    </source>
</evidence>
<dbReference type="SUPFAM" id="SSF51735">
    <property type="entry name" value="NAD(P)-binding Rossmann-fold domains"/>
    <property type="match status" value="1"/>
</dbReference>
<protein>
    <recommendedName>
        <fullName evidence="3">alcohol dehydrogenase</fullName>
        <ecNumber evidence="3">1.1.1.1</ecNumber>
    </recommendedName>
</protein>
<dbReference type="PANTHER" id="PTHR42940">
    <property type="entry name" value="ALCOHOL DEHYDROGENASE 1-RELATED"/>
    <property type="match status" value="1"/>
</dbReference>
<evidence type="ECO:0000256" key="3">
    <source>
        <dbReference type="ARBA" id="ARBA00013190"/>
    </source>
</evidence>
<dbReference type="InterPro" id="IPR036291">
    <property type="entry name" value="NAD(P)-bd_dom_sf"/>
</dbReference>
<dbReference type="GO" id="GO:0008270">
    <property type="term" value="F:zinc ion binding"/>
    <property type="evidence" value="ECO:0007669"/>
    <property type="project" value="InterPro"/>
</dbReference>
<proteinExistence type="inferred from homology"/>
<evidence type="ECO:0000256" key="7">
    <source>
        <dbReference type="ARBA" id="ARBA00049164"/>
    </source>
</evidence>
<dbReference type="InterPro" id="IPR013154">
    <property type="entry name" value="ADH-like_N"/>
</dbReference>
<dbReference type="InterPro" id="IPR002328">
    <property type="entry name" value="ADH_Zn_CS"/>
</dbReference>
<dbReference type="RefSeq" id="WP_054247774.1">
    <property type="nucleotide sequence ID" value="NZ_CP009111.1"/>
</dbReference>
<dbReference type="SMART" id="SM00829">
    <property type="entry name" value="PKS_ER"/>
    <property type="match status" value="1"/>
</dbReference>
<evidence type="ECO:0000313" key="13">
    <source>
        <dbReference type="EMBL" id="WLF48946.1"/>
    </source>
</evidence>
<dbReference type="EMBL" id="JAPWIS010000008">
    <property type="protein sequence ID" value="MCZ4585419.1"/>
    <property type="molecule type" value="Genomic_DNA"/>
</dbReference>
<keyword evidence="15" id="KW-1185">Reference proteome</keyword>
<evidence type="ECO:0000313" key="11">
    <source>
        <dbReference type="EMBL" id="ANS26275.1"/>
    </source>
</evidence>
<evidence type="ECO:0000256" key="8">
    <source>
        <dbReference type="ARBA" id="ARBA00049243"/>
    </source>
</evidence>
<evidence type="ECO:0000256" key="5">
    <source>
        <dbReference type="ARBA" id="ARBA00022833"/>
    </source>
</evidence>
<dbReference type="InterPro" id="IPR011032">
    <property type="entry name" value="GroES-like_sf"/>
</dbReference>
<evidence type="ECO:0000259" key="10">
    <source>
        <dbReference type="SMART" id="SM00829"/>
    </source>
</evidence>
<dbReference type="SUPFAM" id="SSF50129">
    <property type="entry name" value="GroES-like"/>
    <property type="match status" value="1"/>
</dbReference>
<reference evidence="13" key="3">
    <citation type="submission" date="2023-07" db="EMBL/GenBank/DDBJ databases">
        <title>Genomic analysis of Rhodococcus opacus VOC-14 with glycol ethers degradation activity.</title>
        <authorList>
            <person name="Narkevich D.A."/>
            <person name="Hlushen A.M."/>
            <person name="Akhremchuk A.E."/>
            <person name="Sikolenko M.A."/>
            <person name="Valentovich L.N."/>
        </authorList>
    </citation>
    <scope>NUCLEOTIDE SEQUENCE</scope>
    <source>
        <strain evidence="13">VOC-14</strain>
    </source>
</reference>
<dbReference type="InterPro" id="IPR020843">
    <property type="entry name" value="ER"/>
</dbReference>
<dbReference type="Gene3D" id="3.90.180.10">
    <property type="entry name" value="Medium-chain alcohol dehydrogenases, catalytic domain"/>
    <property type="match status" value="1"/>
</dbReference>
<dbReference type="EMBL" id="CP130953">
    <property type="protein sequence ID" value="WLF48946.1"/>
    <property type="molecule type" value="Genomic_DNA"/>
</dbReference>
<evidence type="ECO:0000313" key="12">
    <source>
        <dbReference type="EMBL" id="MCZ4585419.1"/>
    </source>
</evidence>
<dbReference type="EMBL" id="CP009111">
    <property type="protein sequence ID" value="ANS26275.1"/>
    <property type="molecule type" value="Genomic_DNA"/>
</dbReference>
<dbReference type="Proteomes" id="UP000186108">
    <property type="component" value="Chromosome"/>
</dbReference>
<dbReference type="CDD" id="cd05284">
    <property type="entry name" value="arabinose_DH_like"/>
    <property type="match status" value="1"/>
</dbReference>
<organism evidence="11 14">
    <name type="scientific">Rhodococcus opacus</name>
    <name type="common">Nocardia opaca</name>
    <dbReference type="NCBI Taxonomy" id="37919"/>
    <lineage>
        <taxon>Bacteria</taxon>
        <taxon>Bacillati</taxon>
        <taxon>Actinomycetota</taxon>
        <taxon>Actinomycetes</taxon>
        <taxon>Mycobacteriales</taxon>
        <taxon>Nocardiaceae</taxon>
        <taxon>Rhodococcus</taxon>
    </lineage>
</organism>
<reference evidence="11 14" key="1">
    <citation type="submission" date="2014-07" db="EMBL/GenBank/DDBJ databases">
        <authorList>
            <person name="Zhang J.E."/>
            <person name="Yang H."/>
            <person name="Guo J."/>
            <person name="Deng Z."/>
            <person name="Luo H."/>
            <person name="Luo M."/>
            <person name="Zhao B."/>
        </authorList>
    </citation>
    <scope>NUCLEOTIDE SEQUENCE [LARGE SCALE GENOMIC DNA]</scope>
    <source>
        <strain evidence="11 14">1CP</strain>
    </source>
</reference>
<dbReference type="InterPro" id="IPR013149">
    <property type="entry name" value="ADH-like_C"/>
</dbReference>